<feature type="domain" description="Anaphase-promoting complex subunit 5" evidence="3">
    <location>
        <begin position="430"/>
        <end position="464"/>
    </location>
</feature>
<dbReference type="SMART" id="SM00028">
    <property type="entry name" value="TPR"/>
    <property type="match status" value="8"/>
</dbReference>
<dbReference type="Pfam" id="PF12770">
    <property type="entry name" value="CHAT"/>
    <property type="match status" value="1"/>
</dbReference>
<evidence type="ECO:0000313" key="5">
    <source>
        <dbReference type="RefSeq" id="XP_031555910.1"/>
    </source>
</evidence>
<dbReference type="InterPro" id="IPR026000">
    <property type="entry name" value="Apc5_dom"/>
</dbReference>
<dbReference type="Pfam" id="PF12862">
    <property type="entry name" value="ANAPC5"/>
    <property type="match status" value="1"/>
</dbReference>
<reference evidence="5" key="1">
    <citation type="submission" date="2025-08" db="UniProtKB">
        <authorList>
            <consortium name="RefSeq"/>
        </authorList>
    </citation>
    <scope>IDENTIFICATION</scope>
    <source>
        <tissue evidence="5">Tentacle</tissue>
    </source>
</reference>
<evidence type="ECO:0000259" key="3">
    <source>
        <dbReference type="Pfam" id="PF12862"/>
    </source>
</evidence>
<evidence type="ECO:0000259" key="2">
    <source>
        <dbReference type="Pfam" id="PF12770"/>
    </source>
</evidence>
<feature type="repeat" description="TPR" evidence="1">
    <location>
        <begin position="244"/>
        <end position="277"/>
    </location>
</feature>
<dbReference type="Proteomes" id="UP000515163">
    <property type="component" value="Unplaced"/>
</dbReference>
<dbReference type="Pfam" id="PF13424">
    <property type="entry name" value="TPR_12"/>
    <property type="match status" value="1"/>
</dbReference>
<feature type="repeat" description="TPR" evidence="1">
    <location>
        <begin position="164"/>
        <end position="197"/>
    </location>
</feature>
<dbReference type="Pfam" id="PF13181">
    <property type="entry name" value="TPR_8"/>
    <property type="match status" value="1"/>
</dbReference>
<proteinExistence type="predicted"/>
<dbReference type="InterPro" id="IPR024983">
    <property type="entry name" value="CHAT_dom"/>
</dbReference>
<dbReference type="PANTHER" id="PTHR10098:SF108">
    <property type="entry name" value="TETRATRICOPEPTIDE REPEAT PROTEIN 28"/>
    <property type="match status" value="1"/>
</dbReference>
<accession>A0A6P8HTA3</accession>
<dbReference type="AlphaFoldDB" id="A0A6P8HTA3"/>
<dbReference type="KEGG" id="aten:116292698"/>
<dbReference type="SUPFAM" id="SSF48452">
    <property type="entry name" value="TPR-like"/>
    <property type="match status" value="2"/>
</dbReference>
<dbReference type="Gene3D" id="1.25.40.10">
    <property type="entry name" value="Tetratricopeptide repeat domain"/>
    <property type="match status" value="3"/>
</dbReference>
<gene>
    <name evidence="5" type="primary">LOC116292698</name>
</gene>
<keyword evidence="1" id="KW-0802">TPR repeat</keyword>
<organism evidence="4 5">
    <name type="scientific">Actinia tenebrosa</name>
    <name type="common">Australian red waratah sea anemone</name>
    <dbReference type="NCBI Taxonomy" id="6105"/>
    <lineage>
        <taxon>Eukaryota</taxon>
        <taxon>Metazoa</taxon>
        <taxon>Cnidaria</taxon>
        <taxon>Anthozoa</taxon>
        <taxon>Hexacorallia</taxon>
        <taxon>Actiniaria</taxon>
        <taxon>Actiniidae</taxon>
        <taxon>Actinia</taxon>
    </lineage>
</organism>
<sequence length="773" mass="87958">MTGGGPPPKPPSETSDKIINILASDSILIGQIVVTSWVHKRSDKANFIQFYEKRGLNEFENVVLHAEKMIEIAQTIGDKESEMYGHQEMGNAFLYFARYDDVIDCGKKCLKMAQEIDSTEGMMNAYCRLMVAYRHMQKHDDTILYAHKLLDCAMKNNDQKAMMMNAYSKLGQAHLALKHYQDAADFVKKCIEIAREIEERRVEVKAYLVMGQIYNALSDYDNGIIFCNKCIELAISIGDKVDEANAYRFLGVIYYYLQKYDDAIQNFKKCINMAQETGEKKIEAQAYLGLASVYHRSVDKESIDKAIKYGKKCLDISQEIGDKKTEMDGHYCLAHTHMDSMQLNEVSQSIDAGMAIATELGDKEAEENFKETSSIFYGCVGLVDKRSIPSVNEFLEVPTCSEDELLQDLDQAFKEVDVSCSVNLFCIREMGNFYHSMGQNNMAVRCFKEGLPTAESCSDTGQLSQFYYGFGQLLCSLNRELNVAEHYLRKAIRCFEAIFTALGSLDEFKISIFDKYVDSYKLLAILLTKDKQIEEAVLVLDRCRARALKDLMMSNFKMEQEKSNDEHLEYSDVLSLVSRNDFSIAFYSLCFGAFLKFFVGGETNLHYSGCLNHSLQIDVDTLFDEMGVREVVDCENRSLDKEEDIQKEQRRSQEEYEELNQATALLLNENSAETKGSTLEALFKILKCERILSSKQDEVVIIPEGPLYQVPFPALRDPRTEKYLSETKRIRLAPSLATLKALQERTEDYYSKKGALIVGNPLVGKVMFDGEEK</sequence>
<keyword evidence="4" id="KW-1185">Reference proteome</keyword>
<feature type="non-terminal residue" evidence="5">
    <location>
        <position position="773"/>
    </location>
</feature>
<feature type="domain" description="CHAT" evidence="2">
    <location>
        <begin position="693"/>
        <end position="761"/>
    </location>
</feature>
<dbReference type="InterPro" id="IPR019734">
    <property type="entry name" value="TPR_rpt"/>
</dbReference>
<evidence type="ECO:0000256" key="1">
    <source>
        <dbReference type="PROSITE-ProRule" id="PRU00339"/>
    </source>
</evidence>
<dbReference type="PROSITE" id="PS50005">
    <property type="entry name" value="TPR"/>
    <property type="match status" value="2"/>
</dbReference>
<dbReference type="InterPro" id="IPR011990">
    <property type="entry name" value="TPR-like_helical_dom_sf"/>
</dbReference>
<dbReference type="InParanoid" id="A0A6P8HTA3"/>
<dbReference type="PANTHER" id="PTHR10098">
    <property type="entry name" value="RAPSYN-RELATED"/>
    <property type="match status" value="1"/>
</dbReference>
<protein>
    <submittedName>
        <fullName evidence="5">Tetratricopeptide repeat protein 28-like</fullName>
    </submittedName>
</protein>
<evidence type="ECO:0000313" key="4">
    <source>
        <dbReference type="Proteomes" id="UP000515163"/>
    </source>
</evidence>
<dbReference type="RefSeq" id="XP_031555910.1">
    <property type="nucleotide sequence ID" value="XM_031700050.1"/>
</dbReference>
<dbReference type="OrthoDB" id="5986588at2759"/>
<dbReference type="GeneID" id="116292698"/>
<name>A0A6P8HTA3_ACTTE</name>